<evidence type="ECO:0000313" key="2">
    <source>
        <dbReference type="EMBL" id="SUD66039.1"/>
    </source>
</evidence>
<feature type="chain" id="PRO_5016565336" description="DUF4185 domain-containing protein" evidence="1">
    <location>
        <begin position="23"/>
        <end position="390"/>
    </location>
</feature>
<dbReference type="AlphaFoldDB" id="A0A379KEJ6"/>
<accession>A0A379KEJ6</accession>
<gene>
    <name evidence="2" type="ORF">NCTC7914_00065</name>
</gene>
<sequence>MLNTVKAMLWIALLISAQTQSASIPLRIDANAEEVETVFSWRNDRCFDENIPDSPARAFRSKGGVVYLYATHHKNVPLTGASLDNLKPACATQFQGANSADPRHYNTRIWLQTFFSTNSGKDIYSLGSSDYHGKWFKNCKLTKNPSSDCWFSAIVLAHSIDGGKTFTTATPPDHVVANSSQQYSPTQEGSVGFLTTSNIVKVDDYFYALFYASADKRQENGNCLARTNDLADARSWRAWDGRDFNVSLYQPQKLKGSSATCKTLPSLPYKIRSLLWHEASQGYIATFEKTKSIKTLQRRTDVTFSYSWSKDLKDWSRPREIVTLEGPLHCSRAQVAGAYPSLIDSSSLDENFGSVGDSAYLYYTKFNLQSKCRLTLDRDLVRIPIKIHSE</sequence>
<reference evidence="2 3" key="1">
    <citation type="submission" date="2018-06" db="EMBL/GenBank/DDBJ databases">
        <authorList>
            <consortium name="Pathogen Informatics"/>
            <person name="Doyle S."/>
        </authorList>
    </citation>
    <scope>NUCLEOTIDE SEQUENCE [LARGE SCALE GENOMIC DNA]</scope>
    <source>
        <strain evidence="2 3">NCTC7914</strain>
    </source>
</reference>
<evidence type="ECO:0000256" key="1">
    <source>
        <dbReference type="SAM" id="SignalP"/>
    </source>
</evidence>
<evidence type="ECO:0008006" key="4">
    <source>
        <dbReference type="Google" id="ProtNLM"/>
    </source>
</evidence>
<dbReference type="RefSeq" id="WP_148708291.1">
    <property type="nucleotide sequence ID" value="NZ_JBJDNM010000001.1"/>
</dbReference>
<dbReference type="InterPro" id="IPR023296">
    <property type="entry name" value="Glyco_hydro_beta-prop_sf"/>
</dbReference>
<proteinExistence type="predicted"/>
<protein>
    <recommendedName>
        <fullName evidence="4">DUF4185 domain-containing protein</fullName>
    </recommendedName>
</protein>
<dbReference type="EMBL" id="UGUY01000001">
    <property type="protein sequence ID" value="SUD66039.1"/>
    <property type="molecule type" value="Genomic_DNA"/>
</dbReference>
<keyword evidence="1" id="KW-0732">Signal</keyword>
<name>A0A379KEJ6_PSEPU</name>
<dbReference type="Proteomes" id="UP000254602">
    <property type="component" value="Unassembled WGS sequence"/>
</dbReference>
<dbReference type="Gene3D" id="2.115.10.20">
    <property type="entry name" value="Glycosyl hydrolase domain, family 43"/>
    <property type="match status" value="1"/>
</dbReference>
<feature type="signal peptide" evidence="1">
    <location>
        <begin position="1"/>
        <end position="22"/>
    </location>
</feature>
<organism evidence="2 3">
    <name type="scientific">Pseudomonas putida</name>
    <name type="common">Arthrobacter siderocapsulatus</name>
    <dbReference type="NCBI Taxonomy" id="303"/>
    <lineage>
        <taxon>Bacteria</taxon>
        <taxon>Pseudomonadati</taxon>
        <taxon>Pseudomonadota</taxon>
        <taxon>Gammaproteobacteria</taxon>
        <taxon>Pseudomonadales</taxon>
        <taxon>Pseudomonadaceae</taxon>
        <taxon>Pseudomonas</taxon>
    </lineage>
</organism>
<evidence type="ECO:0000313" key="3">
    <source>
        <dbReference type="Proteomes" id="UP000254602"/>
    </source>
</evidence>